<feature type="domain" description="Xaa-Pro dipeptidyl-peptidase C-terminal" evidence="2">
    <location>
        <begin position="325"/>
        <end position="587"/>
    </location>
</feature>
<protein>
    <submittedName>
        <fullName evidence="3">Alpha/beta-hydrolase</fullName>
    </submittedName>
</protein>
<sequence>MPPPVQIAFKRIGEPKVGENGYLGFTPGREEVHKAGSRPGNAKALDSDILVQHDVEIIVRDGARLYVDIYRPAGSDEKIPAVLSWSFYGKKYSALDMLPICVWKCCVTDKMLSGLEKFEGLDPAHWCPRGYAIVSVDSRGAGNSDGQIAVMGTQDAEDGFDVVEAIAKMDWCNGNIGMAGNSALAISQWNIAAQQPPSLKAIAPWEGMDDIYREQFCRGGWFSMSNFDLIAKAIVRGQPNAGLEDLEEMYRRKPAGSAFWEDKRIDMKKIKCPVYIRGSEVSALHTMGSIRGWMEIPHDQKWIHWGSTQEWYELYGQPESNDDLQKYFDRFLKNKKNDWESTPRLNWSLLQFGDRPAIEHVLIEDFPVPNTDYKEFYLSPDNKLVDQPLSSLKRITYDSEQHVSFAEFTKTFDKPTSLLGLPKAILYVSCADTSRDDFTVFIILRKLDKNGKTLYHLNFPIEATPVKSIDDIPEKEMASLNLFSGATGILRASHREIDESKSIHPQFPFHPHKRQQKLGPNEIVKLEIGIWAMGVHYDAGESISVRIGGQYPSIAEFTSFSGPRPEHELNRGEHIIHSGPEYPSRIILPFVEVDV</sequence>
<dbReference type="SMART" id="SM00939">
    <property type="entry name" value="PepX_C"/>
    <property type="match status" value="1"/>
</dbReference>
<name>A0A4S8VUF8_AURPU</name>
<dbReference type="InterPro" id="IPR005674">
    <property type="entry name" value="CocE/Ser_esterase"/>
</dbReference>
<evidence type="ECO:0000256" key="1">
    <source>
        <dbReference type="ARBA" id="ARBA00022801"/>
    </source>
</evidence>
<dbReference type="InterPro" id="IPR008979">
    <property type="entry name" value="Galactose-bd-like_sf"/>
</dbReference>
<dbReference type="AlphaFoldDB" id="A0A4S8VUF8"/>
<gene>
    <name evidence="3" type="ORF">D6D24_04743</name>
</gene>
<evidence type="ECO:0000313" key="4">
    <source>
        <dbReference type="Proteomes" id="UP000308014"/>
    </source>
</evidence>
<dbReference type="EMBL" id="QZAJ01000151">
    <property type="protein sequence ID" value="THW15842.1"/>
    <property type="molecule type" value="Genomic_DNA"/>
</dbReference>
<dbReference type="PANTHER" id="PTHR43056">
    <property type="entry name" value="PEPTIDASE S9 PROLYL OLIGOPEPTIDASE"/>
    <property type="match status" value="1"/>
</dbReference>
<dbReference type="Gene3D" id="1.10.3020.20">
    <property type="match status" value="1"/>
</dbReference>
<organism evidence="3 4">
    <name type="scientific">Aureobasidium pullulans</name>
    <name type="common">Black yeast</name>
    <name type="synonym">Pullularia pullulans</name>
    <dbReference type="NCBI Taxonomy" id="5580"/>
    <lineage>
        <taxon>Eukaryota</taxon>
        <taxon>Fungi</taxon>
        <taxon>Dikarya</taxon>
        <taxon>Ascomycota</taxon>
        <taxon>Pezizomycotina</taxon>
        <taxon>Dothideomycetes</taxon>
        <taxon>Dothideomycetidae</taxon>
        <taxon>Dothideales</taxon>
        <taxon>Saccotheciaceae</taxon>
        <taxon>Aureobasidium</taxon>
    </lineage>
</organism>
<dbReference type="Proteomes" id="UP000308014">
    <property type="component" value="Unassembled WGS sequence"/>
</dbReference>
<reference evidence="3 4" key="1">
    <citation type="submission" date="2018-10" db="EMBL/GenBank/DDBJ databases">
        <title>Fifty Aureobasidium pullulans genomes reveal a recombining polyextremotolerant generalist.</title>
        <authorList>
            <person name="Gostincar C."/>
            <person name="Turk M."/>
            <person name="Zajc J."/>
            <person name="Gunde-Cimerman N."/>
        </authorList>
    </citation>
    <scope>NUCLEOTIDE SEQUENCE [LARGE SCALE GENOMIC DNA]</scope>
    <source>
        <strain evidence="3 4">EXF-11318</strain>
    </source>
</reference>
<dbReference type="SUPFAM" id="SSF49785">
    <property type="entry name" value="Galactose-binding domain-like"/>
    <property type="match status" value="1"/>
</dbReference>
<dbReference type="Pfam" id="PF02129">
    <property type="entry name" value="Peptidase_S15"/>
    <property type="match status" value="1"/>
</dbReference>
<dbReference type="InterPro" id="IPR050585">
    <property type="entry name" value="Xaa-Pro_dipeptidyl-ppase/CocE"/>
</dbReference>
<proteinExistence type="predicted"/>
<dbReference type="Gene3D" id="3.40.50.1820">
    <property type="entry name" value="alpha/beta hydrolase"/>
    <property type="match status" value="1"/>
</dbReference>
<dbReference type="InterPro" id="IPR000383">
    <property type="entry name" value="Xaa-Pro-like_dom"/>
</dbReference>
<dbReference type="InterPro" id="IPR013736">
    <property type="entry name" value="Xaa-Pro_dipept_C"/>
</dbReference>
<evidence type="ECO:0000313" key="3">
    <source>
        <dbReference type="EMBL" id="THW15842.1"/>
    </source>
</evidence>
<dbReference type="PANTHER" id="PTHR43056:SF10">
    <property type="entry name" value="COCE_NOND FAMILY, PUTATIVE (AFU_ORTHOLOGUE AFUA_7G00600)-RELATED"/>
    <property type="match status" value="1"/>
</dbReference>
<dbReference type="Pfam" id="PF08530">
    <property type="entry name" value="PepX_C"/>
    <property type="match status" value="1"/>
</dbReference>
<accession>A0A4S8VUF8</accession>
<dbReference type="GO" id="GO:0008239">
    <property type="term" value="F:dipeptidyl-peptidase activity"/>
    <property type="evidence" value="ECO:0007669"/>
    <property type="project" value="InterPro"/>
</dbReference>
<dbReference type="InterPro" id="IPR029058">
    <property type="entry name" value="AB_hydrolase_fold"/>
</dbReference>
<keyword evidence="1 3" id="KW-0378">Hydrolase</keyword>
<dbReference type="NCBIfam" id="TIGR00976">
    <property type="entry name" value="CocE_NonD"/>
    <property type="match status" value="1"/>
</dbReference>
<dbReference type="Gene3D" id="2.60.120.260">
    <property type="entry name" value="Galactose-binding domain-like"/>
    <property type="match status" value="1"/>
</dbReference>
<dbReference type="SUPFAM" id="SSF53474">
    <property type="entry name" value="alpha/beta-Hydrolases"/>
    <property type="match status" value="1"/>
</dbReference>
<evidence type="ECO:0000259" key="2">
    <source>
        <dbReference type="SMART" id="SM00939"/>
    </source>
</evidence>
<comment type="caution">
    <text evidence="3">The sequence shown here is derived from an EMBL/GenBank/DDBJ whole genome shotgun (WGS) entry which is preliminary data.</text>
</comment>